<dbReference type="GO" id="GO:0005737">
    <property type="term" value="C:cytoplasm"/>
    <property type="evidence" value="ECO:0007669"/>
    <property type="project" value="TreeGrafter"/>
</dbReference>
<protein>
    <submittedName>
        <fullName evidence="3">Peptidase C14, caspase domain-containing protein</fullName>
    </submittedName>
</protein>
<feature type="domain" description="Peptidase C14 caspase" evidence="2">
    <location>
        <begin position="1"/>
        <end position="157"/>
    </location>
</feature>
<organism evidence="3 4">
    <name type="scientific">Armillaria borealis</name>
    <dbReference type="NCBI Taxonomy" id="47425"/>
    <lineage>
        <taxon>Eukaryota</taxon>
        <taxon>Fungi</taxon>
        <taxon>Dikarya</taxon>
        <taxon>Basidiomycota</taxon>
        <taxon>Agaricomycotina</taxon>
        <taxon>Agaricomycetes</taxon>
        <taxon>Agaricomycetidae</taxon>
        <taxon>Agaricales</taxon>
        <taxon>Marasmiineae</taxon>
        <taxon>Physalacriaceae</taxon>
        <taxon>Armillaria</taxon>
    </lineage>
</organism>
<comment type="similarity">
    <text evidence="1">Belongs to the peptidase C14B family.</text>
</comment>
<proteinExistence type="inferred from homology"/>
<feature type="non-terminal residue" evidence="3">
    <location>
        <position position="1"/>
    </location>
</feature>
<name>A0AA39IXH9_9AGAR</name>
<keyword evidence="4" id="KW-1185">Reference proteome</keyword>
<feature type="non-terminal residue" evidence="3">
    <location>
        <position position="160"/>
    </location>
</feature>
<evidence type="ECO:0000313" key="3">
    <source>
        <dbReference type="EMBL" id="KAK0432278.1"/>
    </source>
</evidence>
<dbReference type="AlphaFoldDB" id="A0AA39IXH9"/>
<dbReference type="Pfam" id="PF00656">
    <property type="entry name" value="Peptidase_C14"/>
    <property type="match status" value="1"/>
</dbReference>
<sequence>YAVLIGINEYASYPLKGCVSDARLMEKYLTEDLGVPRNRIQLLLGSTEHTSPADPMNPSRAHIIGALLSIIDNSEILYGDNIIIYYSGHGSCYPFEGKGGAIEYIEALCPIDRDAIGDDKKPVPDISDREFNTILTRISRAKGRHITVILDCCHSGSVSR</sequence>
<gene>
    <name evidence="3" type="ORF">EV421DRAFT_1661153</name>
</gene>
<evidence type="ECO:0000256" key="1">
    <source>
        <dbReference type="ARBA" id="ARBA00009005"/>
    </source>
</evidence>
<dbReference type="PANTHER" id="PTHR48104">
    <property type="entry name" value="METACASPASE-4"/>
    <property type="match status" value="1"/>
</dbReference>
<dbReference type="EMBL" id="JAUEPT010000097">
    <property type="protein sequence ID" value="KAK0432278.1"/>
    <property type="molecule type" value="Genomic_DNA"/>
</dbReference>
<dbReference type="Proteomes" id="UP001175226">
    <property type="component" value="Unassembled WGS sequence"/>
</dbReference>
<comment type="caution">
    <text evidence="3">The sequence shown here is derived from an EMBL/GenBank/DDBJ whole genome shotgun (WGS) entry which is preliminary data.</text>
</comment>
<dbReference type="InterPro" id="IPR011600">
    <property type="entry name" value="Pept_C14_caspase"/>
</dbReference>
<dbReference type="Gene3D" id="3.40.50.1460">
    <property type="match status" value="1"/>
</dbReference>
<dbReference type="InterPro" id="IPR050452">
    <property type="entry name" value="Metacaspase"/>
</dbReference>
<evidence type="ECO:0000259" key="2">
    <source>
        <dbReference type="Pfam" id="PF00656"/>
    </source>
</evidence>
<dbReference type="GO" id="GO:0004197">
    <property type="term" value="F:cysteine-type endopeptidase activity"/>
    <property type="evidence" value="ECO:0007669"/>
    <property type="project" value="InterPro"/>
</dbReference>
<reference evidence="3" key="1">
    <citation type="submission" date="2023-06" db="EMBL/GenBank/DDBJ databases">
        <authorList>
            <consortium name="Lawrence Berkeley National Laboratory"/>
            <person name="Ahrendt S."/>
            <person name="Sahu N."/>
            <person name="Indic B."/>
            <person name="Wong-Bajracharya J."/>
            <person name="Merenyi Z."/>
            <person name="Ke H.-M."/>
            <person name="Monk M."/>
            <person name="Kocsube S."/>
            <person name="Drula E."/>
            <person name="Lipzen A."/>
            <person name="Balint B."/>
            <person name="Henrissat B."/>
            <person name="Andreopoulos B."/>
            <person name="Martin F.M."/>
            <person name="Harder C.B."/>
            <person name="Rigling D."/>
            <person name="Ford K.L."/>
            <person name="Foster G.D."/>
            <person name="Pangilinan J."/>
            <person name="Papanicolaou A."/>
            <person name="Barry K."/>
            <person name="LaButti K."/>
            <person name="Viragh M."/>
            <person name="Koriabine M."/>
            <person name="Yan M."/>
            <person name="Riley R."/>
            <person name="Champramary S."/>
            <person name="Plett K.L."/>
            <person name="Tsai I.J."/>
            <person name="Slot J."/>
            <person name="Sipos G."/>
            <person name="Plett J."/>
            <person name="Nagy L.G."/>
            <person name="Grigoriev I.V."/>
        </authorList>
    </citation>
    <scope>NUCLEOTIDE SEQUENCE</scope>
    <source>
        <strain evidence="3">FPL87.14</strain>
    </source>
</reference>
<dbReference type="GO" id="GO:0006508">
    <property type="term" value="P:proteolysis"/>
    <property type="evidence" value="ECO:0007669"/>
    <property type="project" value="InterPro"/>
</dbReference>
<dbReference type="PANTHER" id="PTHR48104:SF30">
    <property type="entry name" value="METACASPASE-1"/>
    <property type="match status" value="1"/>
</dbReference>
<evidence type="ECO:0000313" key="4">
    <source>
        <dbReference type="Proteomes" id="UP001175226"/>
    </source>
</evidence>
<accession>A0AA39IXH9</accession>